<keyword evidence="1" id="KW-0732">Signal</keyword>
<sequence length="158" mass="17602">MTRKVYEILLIVALSASLGASAPDWGDELGRNIEEQVHQFTTNLQSQIQNSLRPVFADIDKTIQNLPKDSQGVLISNGRVITNGNTVITNTVNGLTKMIMSGRNNDGEPYVRTIEERNDGGYLDHYEINVNPRTNSTEKIHWRLDLATPGAKPEIIND</sequence>
<reference evidence="2 3" key="1">
    <citation type="submission" date="2023-03" db="EMBL/GenBank/DDBJ databases">
        <title>High recombination rates correlate with genetic variation in Cardiocondyla obscurior ants.</title>
        <authorList>
            <person name="Errbii M."/>
        </authorList>
    </citation>
    <scope>NUCLEOTIDE SEQUENCE [LARGE SCALE GENOMIC DNA]</scope>
    <source>
        <strain evidence="2">Alpha-2009</strain>
        <tissue evidence="2">Whole body</tissue>
    </source>
</reference>
<feature type="chain" id="PRO_5043721851" evidence="1">
    <location>
        <begin position="22"/>
        <end position="158"/>
    </location>
</feature>
<comment type="caution">
    <text evidence="2">The sequence shown here is derived from an EMBL/GenBank/DDBJ whole genome shotgun (WGS) entry which is preliminary data.</text>
</comment>
<keyword evidence="3" id="KW-1185">Reference proteome</keyword>
<name>A0AAW2GXY7_9HYME</name>
<gene>
    <name evidence="2" type="ORF">PUN28_000060</name>
</gene>
<evidence type="ECO:0000313" key="2">
    <source>
        <dbReference type="EMBL" id="KAL0132027.1"/>
    </source>
</evidence>
<evidence type="ECO:0000256" key="1">
    <source>
        <dbReference type="SAM" id="SignalP"/>
    </source>
</evidence>
<accession>A0AAW2GXY7</accession>
<organism evidence="2 3">
    <name type="scientific">Cardiocondyla obscurior</name>
    <dbReference type="NCBI Taxonomy" id="286306"/>
    <lineage>
        <taxon>Eukaryota</taxon>
        <taxon>Metazoa</taxon>
        <taxon>Ecdysozoa</taxon>
        <taxon>Arthropoda</taxon>
        <taxon>Hexapoda</taxon>
        <taxon>Insecta</taxon>
        <taxon>Pterygota</taxon>
        <taxon>Neoptera</taxon>
        <taxon>Endopterygota</taxon>
        <taxon>Hymenoptera</taxon>
        <taxon>Apocrita</taxon>
        <taxon>Aculeata</taxon>
        <taxon>Formicoidea</taxon>
        <taxon>Formicidae</taxon>
        <taxon>Myrmicinae</taxon>
        <taxon>Cardiocondyla</taxon>
    </lineage>
</organism>
<protein>
    <submittedName>
        <fullName evidence="2">Uncharacterized protein</fullName>
    </submittedName>
</protein>
<dbReference type="EMBL" id="JADYXP020000001">
    <property type="protein sequence ID" value="KAL0132027.1"/>
    <property type="molecule type" value="Genomic_DNA"/>
</dbReference>
<evidence type="ECO:0000313" key="3">
    <source>
        <dbReference type="Proteomes" id="UP001430953"/>
    </source>
</evidence>
<feature type="signal peptide" evidence="1">
    <location>
        <begin position="1"/>
        <end position="21"/>
    </location>
</feature>
<dbReference type="Proteomes" id="UP001430953">
    <property type="component" value="Unassembled WGS sequence"/>
</dbReference>
<dbReference type="AlphaFoldDB" id="A0AAW2GXY7"/>
<proteinExistence type="predicted"/>